<feature type="region of interest" description="Disordered" evidence="1">
    <location>
        <begin position="138"/>
        <end position="159"/>
    </location>
</feature>
<protein>
    <submittedName>
        <fullName evidence="2">Uncharacterized protein</fullName>
    </submittedName>
</protein>
<accession>A0A401TZN0</accession>
<feature type="non-terminal residue" evidence="2">
    <location>
        <position position="194"/>
    </location>
</feature>
<organism evidence="2 3">
    <name type="scientific">Chiloscyllium punctatum</name>
    <name type="common">Brownbanded bambooshark</name>
    <name type="synonym">Hemiscyllium punctatum</name>
    <dbReference type="NCBI Taxonomy" id="137246"/>
    <lineage>
        <taxon>Eukaryota</taxon>
        <taxon>Metazoa</taxon>
        <taxon>Chordata</taxon>
        <taxon>Craniata</taxon>
        <taxon>Vertebrata</taxon>
        <taxon>Chondrichthyes</taxon>
        <taxon>Elasmobranchii</taxon>
        <taxon>Galeomorphii</taxon>
        <taxon>Galeoidea</taxon>
        <taxon>Orectolobiformes</taxon>
        <taxon>Hemiscylliidae</taxon>
        <taxon>Chiloscyllium</taxon>
    </lineage>
</organism>
<sequence>RRRQDRQHARARGEAGRDADLDRQGQGREPSCCKCRQERIEPGHERQRPAPLPRGAAEHASRPDAIRRWWPRRVPPNSVRLVSRRNERQPSWRLQALIGHTAQRNGGRATIALPPLFSGDELREQVGVDVAAREHDDDVLAPGVDPPRQQRGEPDGATGFDHELQLAIGKSDSRTNLFVGSVDTVCEQLAVDRK</sequence>
<evidence type="ECO:0000313" key="2">
    <source>
        <dbReference type="EMBL" id="GCC48076.1"/>
    </source>
</evidence>
<comment type="caution">
    <text evidence="2">The sequence shown here is derived from an EMBL/GenBank/DDBJ whole genome shotgun (WGS) entry which is preliminary data.</text>
</comment>
<feature type="compositionally biased region" description="Basic and acidic residues" evidence="1">
    <location>
        <begin position="1"/>
        <end position="26"/>
    </location>
</feature>
<proteinExistence type="predicted"/>
<keyword evidence="3" id="KW-1185">Reference proteome</keyword>
<gene>
    <name evidence="2" type="ORF">chiPu_0032238</name>
</gene>
<feature type="compositionally biased region" description="Basic and acidic residues" evidence="1">
    <location>
        <begin position="35"/>
        <end position="48"/>
    </location>
</feature>
<dbReference type="AlphaFoldDB" id="A0A401TZN0"/>
<feature type="region of interest" description="Disordered" evidence="1">
    <location>
        <begin position="1"/>
        <end position="64"/>
    </location>
</feature>
<name>A0A401TZN0_CHIPU</name>
<feature type="non-terminal residue" evidence="2">
    <location>
        <position position="1"/>
    </location>
</feature>
<reference evidence="2 3" key="1">
    <citation type="journal article" date="2018" name="Nat. Ecol. Evol.">
        <title>Shark genomes provide insights into elasmobranch evolution and the origin of vertebrates.</title>
        <authorList>
            <person name="Hara Y"/>
            <person name="Yamaguchi K"/>
            <person name="Onimaru K"/>
            <person name="Kadota M"/>
            <person name="Koyanagi M"/>
            <person name="Keeley SD"/>
            <person name="Tatsumi K"/>
            <person name="Tanaka K"/>
            <person name="Motone F"/>
            <person name="Kageyama Y"/>
            <person name="Nozu R"/>
            <person name="Adachi N"/>
            <person name="Nishimura O"/>
            <person name="Nakagawa R"/>
            <person name="Tanegashima C"/>
            <person name="Kiyatake I"/>
            <person name="Matsumoto R"/>
            <person name="Murakumo K"/>
            <person name="Nishida K"/>
            <person name="Terakita A"/>
            <person name="Kuratani S"/>
            <person name="Sato K"/>
            <person name="Hyodo S Kuraku.S."/>
        </authorList>
    </citation>
    <scope>NUCLEOTIDE SEQUENCE [LARGE SCALE GENOMIC DNA]</scope>
</reference>
<evidence type="ECO:0000256" key="1">
    <source>
        <dbReference type="SAM" id="MobiDB-lite"/>
    </source>
</evidence>
<dbReference type="Proteomes" id="UP000287033">
    <property type="component" value="Unassembled WGS sequence"/>
</dbReference>
<feature type="compositionally biased region" description="Basic and acidic residues" evidence="1">
    <location>
        <begin position="148"/>
        <end position="159"/>
    </location>
</feature>
<evidence type="ECO:0000313" key="3">
    <source>
        <dbReference type="Proteomes" id="UP000287033"/>
    </source>
</evidence>
<dbReference type="EMBL" id="BEZZ01231262">
    <property type="protein sequence ID" value="GCC48076.1"/>
    <property type="molecule type" value="Genomic_DNA"/>
</dbReference>